<sequence>PLADPAGEHDDLRGHPAARGCIRCREVNEHCDLRKAGGVWPCVQCVTHFAGSKHIPCELITPPDRKQACEPCKDAEIDCSYAVEEGEEVLDDHSAPCRQCAASNQPCIAGPHAMPRRATYTPPPGMKYIKARAFVSCAPCRRARKHCSLRKKEDEPPCKSCSDSGTECTFEKVVASKLVDTLTPQADDNVVVAGPSALESNAPPHQIPEPEPEVIDLDDWKPKTSKKDQAKGRPSNPKMEMEDFNGNKGFFDSLFTPYAHPIVFNGDQASRGCNWCKDTTYAMFGLGWVKPNVIAWTDGCGYTEVDDGHRAAGIPAGNMCFACVEKRFEILSCESSGTAERHKYQDFRSLWPLTMDRERRDDAHAVQMDRLYNGKPTADDKFCSICVGVASYECGHSRVKNGGCDLKFCDNCYTGFLSCRGGLQELLRHKLHTEKLMTEARADAGFLLDDSILVTSVF</sequence>
<feature type="non-terminal residue" evidence="4">
    <location>
        <position position="1"/>
    </location>
</feature>
<proteinExistence type="predicted"/>
<evidence type="ECO:0000259" key="3">
    <source>
        <dbReference type="PROSITE" id="PS50048"/>
    </source>
</evidence>
<evidence type="ECO:0000313" key="4">
    <source>
        <dbReference type="EMBL" id="KAK8247447.1"/>
    </source>
</evidence>
<evidence type="ECO:0000256" key="2">
    <source>
        <dbReference type="SAM" id="MobiDB-lite"/>
    </source>
</evidence>
<dbReference type="EMBL" id="JBBWRZ010000001">
    <property type="protein sequence ID" value="KAK8247447.1"/>
    <property type="molecule type" value="Genomic_DNA"/>
</dbReference>
<evidence type="ECO:0000313" key="5">
    <source>
        <dbReference type="Proteomes" id="UP001492380"/>
    </source>
</evidence>
<feature type="region of interest" description="Disordered" evidence="2">
    <location>
        <begin position="195"/>
        <end position="242"/>
    </location>
</feature>
<keyword evidence="5" id="KW-1185">Reference proteome</keyword>
<accession>A0ABR1Z5F7</accession>
<protein>
    <recommendedName>
        <fullName evidence="3">Zn(2)-C6 fungal-type domain-containing protein</fullName>
    </recommendedName>
</protein>
<feature type="domain" description="Zn(2)-C6 fungal-type" evidence="3">
    <location>
        <begin position="136"/>
        <end position="170"/>
    </location>
</feature>
<dbReference type="Gene3D" id="4.10.240.10">
    <property type="entry name" value="Zn(2)-C6 fungal-type DNA-binding domain"/>
    <property type="match status" value="1"/>
</dbReference>
<reference evidence="4 5" key="1">
    <citation type="submission" date="2024-04" db="EMBL/GenBank/DDBJ databases">
        <title>Phyllosticta paracitricarpa is synonymous to the EU quarantine fungus P. citricarpa based on phylogenomic analyses.</title>
        <authorList>
            <consortium name="Lawrence Berkeley National Laboratory"/>
            <person name="Van Ingen-Buijs V.A."/>
            <person name="Van Westerhoven A.C."/>
            <person name="Haridas S."/>
            <person name="Skiadas P."/>
            <person name="Martin F."/>
            <person name="Groenewald J.Z."/>
            <person name="Crous P.W."/>
            <person name="Seidl M.F."/>
        </authorList>
    </citation>
    <scope>NUCLEOTIDE SEQUENCE [LARGE SCALE GENOMIC DNA]</scope>
    <source>
        <strain evidence="4 5">CBS 123374</strain>
    </source>
</reference>
<name>A0ABR1Z5F7_9PEZI</name>
<dbReference type="PROSITE" id="PS00463">
    <property type="entry name" value="ZN2_CY6_FUNGAL_1"/>
    <property type="match status" value="1"/>
</dbReference>
<dbReference type="CDD" id="cd00067">
    <property type="entry name" value="GAL4"/>
    <property type="match status" value="1"/>
</dbReference>
<comment type="caution">
    <text evidence="4">The sequence shown here is derived from an EMBL/GenBank/DDBJ whole genome shotgun (WGS) entry which is preliminary data.</text>
</comment>
<dbReference type="Proteomes" id="UP001492380">
    <property type="component" value="Unassembled WGS sequence"/>
</dbReference>
<dbReference type="InterPro" id="IPR001138">
    <property type="entry name" value="Zn2Cys6_DnaBD"/>
</dbReference>
<feature type="compositionally biased region" description="Basic and acidic residues" evidence="2">
    <location>
        <begin position="218"/>
        <end position="231"/>
    </location>
</feature>
<evidence type="ECO:0000256" key="1">
    <source>
        <dbReference type="ARBA" id="ARBA00023242"/>
    </source>
</evidence>
<dbReference type="SUPFAM" id="SSF57701">
    <property type="entry name" value="Zn2/Cys6 DNA-binding domain"/>
    <property type="match status" value="1"/>
</dbReference>
<keyword evidence="1" id="KW-0539">Nucleus</keyword>
<dbReference type="InterPro" id="IPR036864">
    <property type="entry name" value="Zn2-C6_fun-type_DNA-bd_sf"/>
</dbReference>
<dbReference type="PROSITE" id="PS50048">
    <property type="entry name" value="ZN2_CY6_FUNGAL_2"/>
    <property type="match status" value="1"/>
</dbReference>
<dbReference type="SMART" id="SM00066">
    <property type="entry name" value="GAL4"/>
    <property type="match status" value="2"/>
</dbReference>
<organism evidence="4 5">
    <name type="scientific">Phyllosticta capitalensis</name>
    <dbReference type="NCBI Taxonomy" id="121624"/>
    <lineage>
        <taxon>Eukaryota</taxon>
        <taxon>Fungi</taxon>
        <taxon>Dikarya</taxon>
        <taxon>Ascomycota</taxon>
        <taxon>Pezizomycotina</taxon>
        <taxon>Dothideomycetes</taxon>
        <taxon>Dothideomycetes incertae sedis</taxon>
        <taxon>Botryosphaeriales</taxon>
        <taxon>Phyllostictaceae</taxon>
        <taxon>Phyllosticta</taxon>
    </lineage>
</organism>
<feature type="non-terminal residue" evidence="4">
    <location>
        <position position="458"/>
    </location>
</feature>
<gene>
    <name evidence="4" type="ORF">HDK90DRAFT_393367</name>
</gene>